<evidence type="ECO:0000259" key="1">
    <source>
        <dbReference type="Pfam" id="PF03235"/>
    </source>
</evidence>
<name>A0A3R8SBZ3_9ACTN</name>
<reference evidence="2 3" key="1">
    <citation type="submission" date="2017-10" db="EMBL/GenBank/DDBJ databases">
        <title>Draft genome of actinobacteria isolated from guarana (Paullinia cupana (Mart.) Ducke.</title>
        <authorList>
            <person name="Siqueira K.A."/>
            <person name="Liotti R.G."/>
            <person name="Mendes T.A."/>
            <person name="Soares M.A."/>
        </authorList>
    </citation>
    <scope>NUCLEOTIDE SEQUENCE [LARGE SCALE GENOMIC DNA]</scope>
    <source>
        <strain evidence="2 3">199</strain>
    </source>
</reference>
<dbReference type="PANTHER" id="PTHR39639">
    <property type="entry name" value="CHROMOSOME 16, WHOLE GENOME SHOTGUN SEQUENCE"/>
    <property type="match status" value="1"/>
</dbReference>
<evidence type="ECO:0000313" key="2">
    <source>
        <dbReference type="EMBL" id="RRQ85150.1"/>
    </source>
</evidence>
<gene>
    <name evidence="2" type="ORF">CQW44_19440</name>
</gene>
<proteinExistence type="predicted"/>
<sequence>MSITPRGMSIQEAYSLYRGEKLIVNRNYQRKLVWGVDEKVHLIDSILKGFPIPLFLFAETADGNFEIIDGMQRLDAIFGYIEHKYAIQDGEAKQFFDLKEFSRARQFAEAGAFEAEPGSPDLLPAGKCADLLDYQLAVTIFDSKEETQVTEVFRRINSGGRQLSAQEKRQAGVVSDFVRMVRRLASDFRYDGSPDVLPLTKMPVVSIDSARERLGYGIAAEETFWCSLGVLNPRQLQQSEDEQLLADICISVVRGNTFSVSSDVLDKYFDPTTPESYSLAIDLNAYGTETLASDVKDVLGAMKAMVESERPGVSGAFRSHVSTSSFTSAKTPFYAIFMAFYDLMVRQQKQLVDPKAAFAAIRKVSARLTPSRNTTTEQQRQENIDIVRGLLEKHFASAPRPALTHGPAMEIEFPNIIRRAPIESARYEFKQGIASLNGKREINQPFLEKLPKIISAIANVGPEADGYIVFGVADTDKDAERVEQLDSVVALRMGRQLLVGVDRECRVLGIQLSDYTRKILGAIQSSSISEPLKSAVLANVDTVTYSGRSYVIIRIPAQSELSSFDEEYYVRDGEDLRKMKTNEALAASKRFK</sequence>
<dbReference type="EMBL" id="PDES01000008">
    <property type="protein sequence ID" value="RRQ85150.1"/>
    <property type="molecule type" value="Genomic_DNA"/>
</dbReference>
<feature type="domain" description="GmrSD restriction endonucleases N-terminal" evidence="1">
    <location>
        <begin position="18"/>
        <end position="171"/>
    </location>
</feature>
<accession>A0A3R8SBZ3</accession>
<dbReference type="PANTHER" id="PTHR39639:SF1">
    <property type="entry name" value="DUF262 DOMAIN-CONTAINING PROTEIN"/>
    <property type="match status" value="1"/>
</dbReference>
<protein>
    <recommendedName>
        <fullName evidence="1">GmrSD restriction endonucleases N-terminal domain-containing protein</fullName>
    </recommendedName>
</protein>
<dbReference type="Proteomes" id="UP000276379">
    <property type="component" value="Unassembled WGS sequence"/>
</dbReference>
<keyword evidence="3" id="KW-1185">Reference proteome</keyword>
<comment type="caution">
    <text evidence="2">The sequence shown here is derived from an EMBL/GenBank/DDBJ whole genome shotgun (WGS) entry which is preliminary data.</text>
</comment>
<dbReference type="Pfam" id="PF03235">
    <property type="entry name" value="GmrSD_N"/>
    <property type="match status" value="1"/>
</dbReference>
<evidence type="ECO:0000313" key="3">
    <source>
        <dbReference type="Proteomes" id="UP000276379"/>
    </source>
</evidence>
<dbReference type="AlphaFoldDB" id="A0A3R8SBZ3"/>
<dbReference type="InterPro" id="IPR038461">
    <property type="entry name" value="Schlafen_AlbA_2_dom_sf"/>
</dbReference>
<dbReference type="InterPro" id="IPR004919">
    <property type="entry name" value="GmrSD_N"/>
</dbReference>
<dbReference type="Gene3D" id="3.30.950.30">
    <property type="entry name" value="Schlafen, AAA domain"/>
    <property type="match status" value="1"/>
</dbReference>
<organism evidence="2 3">
    <name type="scientific">Streptomyces griseofuscus</name>
    <dbReference type="NCBI Taxonomy" id="146922"/>
    <lineage>
        <taxon>Bacteria</taxon>
        <taxon>Bacillati</taxon>
        <taxon>Actinomycetota</taxon>
        <taxon>Actinomycetes</taxon>
        <taxon>Kitasatosporales</taxon>
        <taxon>Streptomycetaceae</taxon>
        <taxon>Streptomyces</taxon>
    </lineage>
</organism>